<keyword evidence="3" id="KW-1185">Reference proteome</keyword>
<dbReference type="AlphaFoldDB" id="A0A1G5NV48"/>
<dbReference type="STRING" id="1120955.SAMN03080610_02612"/>
<sequence>MNMTPTPIASVVVPAYNCEATIAETLRSILNQTFSDLELIVVDDGSTDATTEIVNGFTDERIRLISQKNRGLAGAHNTGIYHARGRYIGFCDADDLWLPEKLELHVAHLETNPDVGISFSASAMIDQHGRRLGISQKPKLRGITAADVFKRNPIGNGSTPVMRRAALDAIAFRPAGEEERDWWFDENFRQSDDIEGWLRFILSSDWLIEGIPGDLTLYRIHTGALSANVEAQYDTWCRMKDKIAAISPMLVRRHGAAATAYQLRYLARRAVSSRDGKRAARFMRRSIWASRRPLREEPIKTMVTWSAAELLSLFGRGIYNRVEARLLSSKAG</sequence>
<name>A0A1G5NV48_AFIMA</name>
<dbReference type="SUPFAM" id="SSF53448">
    <property type="entry name" value="Nucleotide-diphospho-sugar transferases"/>
    <property type="match status" value="1"/>
</dbReference>
<dbReference type="InterPro" id="IPR001173">
    <property type="entry name" value="Glyco_trans_2-like"/>
</dbReference>
<evidence type="ECO:0000259" key="1">
    <source>
        <dbReference type="Pfam" id="PF00535"/>
    </source>
</evidence>
<reference evidence="2 3" key="1">
    <citation type="submission" date="2016-10" db="EMBL/GenBank/DDBJ databases">
        <authorList>
            <person name="de Groot N.N."/>
        </authorList>
    </citation>
    <scope>NUCLEOTIDE SEQUENCE [LARGE SCALE GENOMIC DNA]</scope>
    <source>
        <strain evidence="2 3">DSM 2698</strain>
    </source>
</reference>
<organism evidence="2 3">
    <name type="scientific">Afifella marina DSM 2698</name>
    <dbReference type="NCBI Taxonomy" id="1120955"/>
    <lineage>
        <taxon>Bacteria</taxon>
        <taxon>Pseudomonadati</taxon>
        <taxon>Pseudomonadota</taxon>
        <taxon>Alphaproteobacteria</taxon>
        <taxon>Hyphomicrobiales</taxon>
        <taxon>Afifellaceae</taxon>
        <taxon>Afifella</taxon>
    </lineage>
</organism>
<dbReference type="RefSeq" id="WP_200170561.1">
    <property type="nucleotide sequence ID" value="NZ_FMVW01000006.1"/>
</dbReference>
<dbReference type="Proteomes" id="UP000199347">
    <property type="component" value="Unassembled WGS sequence"/>
</dbReference>
<dbReference type="CDD" id="cd00761">
    <property type="entry name" value="Glyco_tranf_GTA_type"/>
    <property type="match status" value="1"/>
</dbReference>
<keyword evidence="2" id="KW-0808">Transferase</keyword>
<dbReference type="InterPro" id="IPR050834">
    <property type="entry name" value="Glycosyltransf_2"/>
</dbReference>
<proteinExistence type="predicted"/>
<evidence type="ECO:0000313" key="3">
    <source>
        <dbReference type="Proteomes" id="UP000199347"/>
    </source>
</evidence>
<feature type="domain" description="Glycosyltransferase 2-like" evidence="1">
    <location>
        <begin position="10"/>
        <end position="168"/>
    </location>
</feature>
<dbReference type="Gene3D" id="3.90.550.10">
    <property type="entry name" value="Spore Coat Polysaccharide Biosynthesis Protein SpsA, Chain A"/>
    <property type="match status" value="1"/>
</dbReference>
<dbReference type="EMBL" id="FMVW01000006">
    <property type="protein sequence ID" value="SCZ40590.1"/>
    <property type="molecule type" value="Genomic_DNA"/>
</dbReference>
<evidence type="ECO:0000313" key="2">
    <source>
        <dbReference type="EMBL" id="SCZ40590.1"/>
    </source>
</evidence>
<protein>
    <submittedName>
        <fullName evidence="2">Glycosyltransferase involved in cell wall bisynthesis</fullName>
    </submittedName>
</protein>
<gene>
    <name evidence="2" type="ORF">SAMN03080610_02612</name>
</gene>
<dbReference type="GO" id="GO:0016740">
    <property type="term" value="F:transferase activity"/>
    <property type="evidence" value="ECO:0007669"/>
    <property type="project" value="UniProtKB-KW"/>
</dbReference>
<dbReference type="PANTHER" id="PTHR43685:SF11">
    <property type="entry name" value="GLYCOSYLTRANSFERASE TAGX-RELATED"/>
    <property type="match status" value="1"/>
</dbReference>
<dbReference type="InterPro" id="IPR029044">
    <property type="entry name" value="Nucleotide-diphossugar_trans"/>
</dbReference>
<accession>A0A1G5NV48</accession>
<dbReference type="Pfam" id="PF00535">
    <property type="entry name" value="Glycos_transf_2"/>
    <property type="match status" value="1"/>
</dbReference>
<dbReference type="PANTHER" id="PTHR43685">
    <property type="entry name" value="GLYCOSYLTRANSFERASE"/>
    <property type="match status" value="1"/>
</dbReference>